<accession>A0A0N4UBF1</accession>
<sequence>MRFVRRDIKRYAMCKKKYNVALLRKGGKTILASKSFLWSEKRPPVKICYDENYQMLCIEGKCYIVRIPLRIDRLTNARLACTASTSSPIVYNSFFEHESIIFSQLTDLIRSLINKKNASPIYIALNSNEQQMFLNLIINWMEKDGLKNVNLLNALLRQRIFNEPNVCMKLMDFLFSKGYIDVIINIIESFALLDDNLYVHCLRLAMSSDFKRSILQVLLKKSFTGSTLSVALRKNLPSSDAISFIEELILLIQDKKFTLCLNKILELLSVFMDSYSQIFIWENNYHERIQKASQTITDLTDAIDLFNTLHNRIMEYKKSSNKISYPQSDYFVLRITFNEKAI</sequence>
<reference evidence="1 3" key="2">
    <citation type="submission" date="2018-11" db="EMBL/GenBank/DDBJ databases">
        <authorList>
            <consortium name="Pathogen Informatics"/>
        </authorList>
    </citation>
    <scope>NUCLEOTIDE SEQUENCE [LARGE SCALE GENOMIC DNA]</scope>
</reference>
<dbReference type="Proteomes" id="UP000038040">
    <property type="component" value="Unplaced"/>
</dbReference>
<protein>
    <submittedName>
        <fullName evidence="4">Mic1 domain-containing protein</fullName>
    </submittedName>
</protein>
<organism evidence="2 4">
    <name type="scientific">Dracunculus medinensis</name>
    <name type="common">Guinea worm</name>
    <dbReference type="NCBI Taxonomy" id="318479"/>
    <lineage>
        <taxon>Eukaryota</taxon>
        <taxon>Metazoa</taxon>
        <taxon>Ecdysozoa</taxon>
        <taxon>Nematoda</taxon>
        <taxon>Chromadorea</taxon>
        <taxon>Rhabditida</taxon>
        <taxon>Spirurina</taxon>
        <taxon>Dracunculoidea</taxon>
        <taxon>Dracunculidae</taxon>
        <taxon>Dracunculus</taxon>
    </lineage>
</organism>
<dbReference type="Proteomes" id="UP000274756">
    <property type="component" value="Unassembled WGS sequence"/>
</dbReference>
<name>A0A0N4UBF1_DRAME</name>
<gene>
    <name evidence="1" type="ORF">DME_LOCUS8410</name>
</gene>
<reference evidence="4" key="1">
    <citation type="submission" date="2016-04" db="UniProtKB">
        <authorList>
            <consortium name="WormBaseParasite"/>
        </authorList>
    </citation>
    <scope>IDENTIFICATION</scope>
</reference>
<evidence type="ECO:0000313" key="2">
    <source>
        <dbReference type="Proteomes" id="UP000038040"/>
    </source>
</evidence>
<dbReference type="WBParaSite" id="DME_0000452701-mRNA-1">
    <property type="protein sequence ID" value="DME_0000452701-mRNA-1"/>
    <property type="gene ID" value="DME_0000452701"/>
</dbReference>
<dbReference type="Pfam" id="PF25824">
    <property type="entry name" value="DUF7951"/>
    <property type="match status" value="1"/>
</dbReference>
<keyword evidence="3" id="KW-1185">Reference proteome</keyword>
<dbReference type="OrthoDB" id="5834879at2759"/>
<dbReference type="EMBL" id="UYYG01001168">
    <property type="protein sequence ID" value="VDN58437.1"/>
    <property type="molecule type" value="Genomic_DNA"/>
</dbReference>
<evidence type="ECO:0000313" key="4">
    <source>
        <dbReference type="WBParaSite" id="DME_0000452701-mRNA-1"/>
    </source>
</evidence>
<evidence type="ECO:0000313" key="1">
    <source>
        <dbReference type="EMBL" id="VDN58437.1"/>
    </source>
</evidence>
<proteinExistence type="predicted"/>
<dbReference type="InterPro" id="IPR057711">
    <property type="entry name" value="DUF7951"/>
</dbReference>
<dbReference type="AlphaFoldDB" id="A0A0N4UBF1"/>
<evidence type="ECO:0000313" key="3">
    <source>
        <dbReference type="Proteomes" id="UP000274756"/>
    </source>
</evidence>